<dbReference type="PROSITE" id="PS50174">
    <property type="entry name" value="G_PATCH"/>
    <property type="match status" value="1"/>
</dbReference>
<feature type="region of interest" description="Disordered" evidence="1">
    <location>
        <begin position="1"/>
        <end position="99"/>
    </location>
</feature>
<sequence length="375" mass="43616">MLPSTSYDVSTTVTSQNNGPSSSQVECLPSKQKTHPYSQSKTRIRPWHSQQTSNPLEKIPTSRSARSETESNFFSWSSSGLRKPSESLTQSPKTSIPKRKLETLRRNARLKRPVESGSVGFSKLKNIVYQPSQSLARKHDNLEGITEPFEIKKEESDQQIKKEKSDQQILYEEVRKKMLRRFVEDRKKRDATFKPIKVAQTRKLSHPRKQSKIMDDVKKLKSTGTEQQRRDEALNKPVSVDSIGFVLLEKMGYKPGTSLGKGDDGILEPISLEIKTTRTGLGHDTEMKEIEKTKRKQDEKRRYLDIGPKPKESKEEKIKRRRFERRKRQKLTAQERRKFELEEELRKLEIEKEQLKKGNKPKEQNHKYAQSQLLT</sequence>
<dbReference type="SMART" id="SM00443">
    <property type="entry name" value="G_patch"/>
    <property type="match status" value="1"/>
</dbReference>
<dbReference type="InterPro" id="IPR000467">
    <property type="entry name" value="G_patch_dom"/>
</dbReference>
<dbReference type="Pfam" id="PF01585">
    <property type="entry name" value="G-patch"/>
    <property type="match status" value="1"/>
</dbReference>
<evidence type="ECO:0000313" key="4">
    <source>
        <dbReference type="WBParaSite" id="ACRNAN_scaffold11134.g30254.t1"/>
    </source>
</evidence>
<feature type="compositionally biased region" description="Low complexity" evidence="1">
    <location>
        <begin position="1"/>
        <end position="15"/>
    </location>
</feature>
<proteinExistence type="predicted"/>
<name>A0A914CIC5_9BILA</name>
<dbReference type="GO" id="GO:0003676">
    <property type="term" value="F:nucleic acid binding"/>
    <property type="evidence" value="ECO:0007669"/>
    <property type="project" value="InterPro"/>
</dbReference>
<keyword evidence="3" id="KW-1185">Reference proteome</keyword>
<feature type="region of interest" description="Disordered" evidence="1">
    <location>
        <begin position="352"/>
        <end position="375"/>
    </location>
</feature>
<feature type="compositionally biased region" description="Basic and acidic residues" evidence="1">
    <location>
        <begin position="281"/>
        <end position="318"/>
    </location>
</feature>
<evidence type="ECO:0000259" key="2">
    <source>
        <dbReference type="PROSITE" id="PS50174"/>
    </source>
</evidence>
<dbReference type="WBParaSite" id="ACRNAN_scaffold11134.g30254.t1">
    <property type="protein sequence ID" value="ACRNAN_scaffold11134.g30254.t1"/>
    <property type="gene ID" value="ACRNAN_scaffold11134.g30254"/>
</dbReference>
<dbReference type="PANTHER" id="PTHR21032:SF0">
    <property type="entry name" value="G PATCH DOMAIN-CONTAINING PROTEIN 11"/>
    <property type="match status" value="1"/>
</dbReference>
<feature type="compositionally biased region" description="Basic residues" evidence="1">
    <location>
        <begin position="319"/>
        <end position="330"/>
    </location>
</feature>
<reference evidence="4" key="1">
    <citation type="submission" date="2022-11" db="UniProtKB">
        <authorList>
            <consortium name="WormBaseParasite"/>
        </authorList>
    </citation>
    <scope>IDENTIFICATION</scope>
</reference>
<evidence type="ECO:0000313" key="3">
    <source>
        <dbReference type="Proteomes" id="UP000887540"/>
    </source>
</evidence>
<feature type="compositionally biased region" description="Polar residues" evidence="1">
    <location>
        <begin position="70"/>
        <end position="94"/>
    </location>
</feature>
<feature type="region of interest" description="Disordered" evidence="1">
    <location>
        <begin position="278"/>
        <end position="334"/>
    </location>
</feature>
<dbReference type="InterPro" id="IPR039249">
    <property type="entry name" value="GPATCH11"/>
</dbReference>
<feature type="compositionally biased region" description="Basic and acidic residues" evidence="1">
    <location>
        <begin position="352"/>
        <end position="366"/>
    </location>
</feature>
<protein>
    <submittedName>
        <fullName evidence="4">G-patch domain-containing protein</fullName>
    </submittedName>
</protein>
<dbReference type="GO" id="GO:0000776">
    <property type="term" value="C:kinetochore"/>
    <property type="evidence" value="ECO:0007669"/>
    <property type="project" value="TreeGrafter"/>
</dbReference>
<organism evidence="3 4">
    <name type="scientific">Acrobeloides nanus</name>
    <dbReference type="NCBI Taxonomy" id="290746"/>
    <lineage>
        <taxon>Eukaryota</taxon>
        <taxon>Metazoa</taxon>
        <taxon>Ecdysozoa</taxon>
        <taxon>Nematoda</taxon>
        <taxon>Chromadorea</taxon>
        <taxon>Rhabditida</taxon>
        <taxon>Tylenchina</taxon>
        <taxon>Cephalobomorpha</taxon>
        <taxon>Cephaloboidea</taxon>
        <taxon>Cephalobidae</taxon>
        <taxon>Acrobeloides</taxon>
    </lineage>
</organism>
<evidence type="ECO:0000256" key="1">
    <source>
        <dbReference type="SAM" id="MobiDB-lite"/>
    </source>
</evidence>
<feature type="compositionally biased region" description="Polar residues" evidence="1">
    <location>
        <begin position="16"/>
        <end position="25"/>
    </location>
</feature>
<feature type="domain" description="G-patch" evidence="2">
    <location>
        <begin position="240"/>
        <end position="286"/>
    </location>
</feature>
<feature type="region of interest" description="Disordered" evidence="1">
    <location>
        <begin position="198"/>
        <end position="235"/>
    </location>
</feature>
<dbReference type="PANTHER" id="PTHR21032">
    <property type="entry name" value="G PATCH DOMAIN-CONTAINING PROTEIN 11"/>
    <property type="match status" value="1"/>
</dbReference>
<accession>A0A914CIC5</accession>
<dbReference type="Proteomes" id="UP000887540">
    <property type="component" value="Unplaced"/>
</dbReference>
<dbReference type="AlphaFoldDB" id="A0A914CIC5"/>